<dbReference type="Pfam" id="PF08238">
    <property type="entry name" value="Sel1"/>
    <property type="match status" value="11"/>
</dbReference>
<evidence type="ECO:0000256" key="1">
    <source>
        <dbReference type="ARBA" id="ARBA00038101"/>
    </source>
</evidence>
<dbReference type="SMART" id="SM00028">
    <property type="entry name" value="TPR"/>
    <property type="match status" value="4"/>
</dbReference>
<reference evidence="5 6" key="1">
    <citation type="submission" date="2024-04" db="EMBL/GenBank/DDBJ databases">
        <title>Tritrichomonas musculus Genome.</title>
        <authorList>
            <person name="Alves-Ferreira E."/>
            <person name="Grigg M."/>
            <person name="Lorenzi H."/>
            <person name="Galac M."/>
        </authorList>
    </citation>
    <scope>NUCLEOTIDE SEQUENCE [LARGE SCALE GENOMIC DNA]</scope>
    <source>
        <strain evidence="5 6">EAF2021</strain>
    </source>
</reference>
<evidence type="ECO:0000256" key="3">
    <source>
        <dbReference type="SAM" id="Coils"/>
    </source>
</evidence>
<dbReference type="SMART" id="SM00219">
    <property type="entry name" value="TyrKc"/>
    <property type="match status" value="1"/>
</dbReference>
<keyword evidence="2" id="KW-0802">TPR repeat</keyword>
<dbReference type="InterPro" id="IPR000719">
    <property type="entry name" value="Prot_kinase_dom"/>
</dbReference>
<dbReference type="PANTHER" id="PTHR11102">
    <property type="entry name" value="SEL-1-LIKE PROTEIN"/>
    <property type="match status" value="1"/>
</dbReference>
<dbReference type="InterPro" id="IPR020635">
    <property type="entry name" value="Tyr_kinase_cat_dom"/>
</dbReference>
<proteinExistence type="inferred from homology"/>
<dbReference type="Gene3D" id="1.25.40.10">
    <property type="entry name" value="Tetratricopeptide repeat domain"/>
    <property type="match status" value="3"/>
</dbReference>
<dbReference type="PANTHER" id="PTHR11102:SF160">
    <property type="entry name" value="ERAD-ASSOCIATED E3 UBIQUITIN-PROTEIN LIGASE COMPONENT HRD3"/>
    <property type="match status" value="1"/>
</dbReference>
<evidence type="ECO:0000313" key="6">
    <source>
        <dbReference type="Proteomes" id="UP001470230"/>
    </source>
</evidence>
<gene>
    <name evidence="5" type="ORF">M9Y10_042040</name>
</gene>
<dbReference type="GO" id="GO:0016301">
    <property type="term" value="F:kinase activity"/>
    <property type="evidence" value="ECO:0007669"/>
    <property type="project" value="UniProtKB-KW"/>
</dbReference>
<dbReference type="PROSITE" id="PS50005">
    <property type="entry name" value="TPR"/>
    <property type="match status" value="1"/>
</dbReference>
<dbReference type="SUPFAM" id="SSF56112">
    <property type="entry name" value="Protein kinase-like (PK-like)"/>
    <property type="match status" value="1"/>
</dbReference>
<accession>A0ABR2K6Q1</accession>
<feature type="repeat" description="TPR" evidence="2">
    <location>
        <begin position="660"/>
        <end position="693"/>
    </location>
</feature>
<dbReference type="PROSITE" id="PS50011">
    <property type="entry name" value="PROTEIN_KINASE_DOM"/>
    <property type="match status" value="1"/>
</dbReference>
<dbReference type="PRINTS" id="PR00109">
    <property type="entry name" value="TYRKINASE"/>
</dbReference>
<keyword evidence="5" id="KW-0418">Kinase</keyword>
<dbReference type="InterPro" id="IPR006597">
    <property type="entry name" value="Sel1-like"/>
</dbReference>
<keyword evidence="5" id="KW-0808">Transferase</keyword>
<evidence type="ECO:0000313" key="5">
    <source>
        <dbReference type="EMBL" id="KAK8886576.1"/>
    </source>
</evidence>
<dbReference type="InterPro" id="IPR050767">
    <property type="entry name" value="Sel1_AlgK"/>
</dbReference>
<protein>
    <submittedName>
        <fullName evidence="5">Spindle assembly checkpoint kinase</fullName>
    </submittedName>
</protein>
<dbReference type="Proteomes" id="UP001470230">
    <property type="component" value="Unassembled WGS sequence"/>
</dbReference>
<feature type="domain" description="Protein kinase" evidence="4">
    <location>
        <begin position="239"/>
        <end position="489"/>
    </location>
</feature>
<comment type="caution">
    <text evidence="5">The sequence shown here is derived from an EMBL/GenBank/DDBJ whole genome shotgun (WGS) entry which is preliminary data.</text>
</comment>
<dbReference type="Gene3D" id="1.10.510.10">
    <property type="entry name" value="Transferase(Phosphotransferase) domain 1"/>
    <property type="match status" value="1"/>
</dbReference>
<comment type="similarity">
    <text evidence="1">Belongs to the sel-1 family.</text>
</comment>
<dbReference type="SMART" id="SM00671">
    <property type="entry name" value="SEL1"/>
    <property type="match status" value="11"/>
</dbReference>
<dbReference type="InterPro" id="IPR001245">
    <property type="entry name" value="Ser-Thr/Tyr_kinase_cat_dom"/>
</dbReference>
<feature type="coiled-coil region" evidence="3">
    <location>
        <begin position="210"/>
        <end position="237"/>
    </location>
</feature>
<dbReference type="InterPro" id="IPR019734">
    <property type="entry name" value="TPR_rpt"/>
</dbReference>
<dbReference type="SUPFAM" id="SSF81901">
    <property type="entry name" value="HCP-like"/>
    <property type="match status" value="3"/>
</dbReference>
<keyword evidence="3" id="KW-0175">Coiled coil</keyword>
<keyword evidence="6" id="KW-1185">Reference proteome</keyword>
<organism evidence="5 6">
    <name type="scientific">Tritrichomonas musculus</name>
    <dbReference type="NCBI Taxonomy" id="1915356"/>
    <lineage>
        <taxon>Eukaryota</taxon>
        <taxon>Metamonada</taxon>
        <taxon>Parabasalia</taxon>
        <taxon>Tritrichomonadida</taxon>
        <taxon>Tritrichomonadidae</taxon>
        <taxon>Tritrichomonas</taxon>
    </lineage>
</organism>
<sequence length="1334" mass="157612">MDNSQTSHKFIFSFQPLPSRYEIAKNKIPDDLIKIYSDINIKYIKFPTSINEMEGKAIELFLFNQIKDFKFMVYEISKSDSDQSFNIIICAEDHCFIIESFDSNLDFLKNSKAFLINSRENCTASEESKSFCMNYYSKINSNIFVKLTIRPIITYLIRRFFCPSEFFKDQSFFTFCEQNRVFEEKYKTKIDEFILKNNEKDFDKFKDSFLSFSNQIIEEMKNDKKDEKNQIFEFKENEFIKLRTIANCEHSLINLVIHIKELHLFIYKEIKDPNNQELYKNTQHEIDFCSKYSHRCLTRFYGFVKKKGIIYGEIYEFMSNGNLNIFIQTNETNDFFNLIAINRIFQGIEYLHSNSLIHRDLRPFNVLVNRDNTPYIADYDTVRMLNPNSTNEMTNNIGENSYASPEQHIEGANVSFPTDIYSFGQIIYYLYEKEDSYHDNNFDTVIKRKKNEDIPEMKNASEDIQSFVKNCLSFEPEKRPKLDEIKFFIAEQLNRKLLESFNERKTKEYLQFYYEYIFFKSNCLKGFLNNARDLYAKENYSEAKRYFDLLVEFKVPEAYFYMARFYQYGFSIPTDLSKAIEYFQMGSEYDDYKSSFILAQFYINGTHFEQNIPKAIEYFKKSGKYFDDANYILGGIYLDVYEDIEEGRKYLLKAAEKNHPMAISSLGELSLLDKDYKTAIQYFEKASDLNEPSSQFSLGLLYFYGTGVTQNYAKAREYFEKAAKEKDGGSYLYLGIIYENGFGLPKDFWRAKYNYDKAIEFGRVDAYCNLGVLFYNGNNTEGRNFIKAKEYFELAAKQQNPEGLLKLGLLYYEGEGVEKDYSKAKEYFELSAKLENSFALIRLGLIYLLGKGIEPDYQKALEYFQIAADKQNVQAFYYLGFIFENGLGVKSDIKKAIEFYQSAAIHENSVKLYDPGQIFVIDLDENNLFYYPSSNNLGLIYITEFCYENRDSAEKCISNAGMNEYSFGQNTFGLFNQFFLKDINNALYFYDKASTKYSFALSEYNLGYIQEYINSDIEKAIHHYEKALEFINLPLIFRGDVIDDIRLHYSKCFIACFIYLKLAYFSLSKDESQFNYDAKKYFINAIFHILFTYLLDDKGDSYEFVFKKLNNENGSALNLKDFFFNFPLFKHSNRINKSSSDWKIFEINSSEKSRFRVIVIRYQSQNGHENLLNNLIKEDEIIKVISKKIDVKLTKDNNQSDPYDLPENEPEEIQENTVDDLDLNKIIETIFNEMNNQKFFLLMKNQSEASYNDPRLEGTDSYLIRIKSLENRIERYLKYPKCLFQIFFDDLHYLKSEINDIINIMNNILYTPPYSILFGRIKTNENEENKELVI</sequence>
<evidence type="ECO:0000259" key="4">
    <source>
        <dbReference type="PROSITE" id="PS50011"/>
    </source>
</evidence>
<dbReference type="Pfam" id="PF00069">
    <property type="entry name" value="Pkinase"/>
    <property type="match status" value="1"/>
</dbReference>
<dbReference type="InterPro" id="IPR011990">
    <property type="entry name" value="TPR-like_helical_dom_sf"/>
</dbReference>
<name>A0ABR2K6Q1_9EUKA</name>
<dbReference type="InterPro" id="IPR011009">
    <property type="entry name" value="Kinase-like_dom_sf"/>
</dbReference>
<dbReference type="EMBL" id="JAPFFF010000007">
    <property type="protein sequence ID" value="KAK8886576.1"/>
    <property type="molecule type" value="Genomic_DNA"/>
</dbReference>
<evidence type="ECO:0000256" key="2">
    <source>
        <dbReference type="PROSITE-ProRule" id="PRU00339"/>
    </source>
</evidence>